<dbReference type="PANTHER" id="PTHR38432:SF1">
    <property type="entry name" value="TELA-LIKE PROTEIN SAOUHSC_01408"/>
    <property type="match status" value="1"/>
</dbReference>
<proteinExistence type="inferred from homology"/>
<organism evidence="4 5">
    <name type="scientific">Paenibacillus gansuensis</name>
    <dbReference type="NCBI Taxonomy" id="306542"/>
    <lineage>
        <taxon>Bacteria</taxon>
        <taxon>Bacillati</taxon>
        <taxon>Bacillota</taxon>
        <taxon>Bacilli</taxon>
        <taxon>Bacillales</taxon>
        <taxon>Paenibacillaceae</taxon>
        <taxon>Paenibacillus</taxon>
    </lineage>
</organism>
<keyword evidence="3" id="KW-0175">Coiled coil</keyword>
<evidence type="ECO:0000256" key="2">
    <source>
        <dbReference type="PIRNR" id="PIRNR026508"/>
    </source>
</evidence>
<dbReference type="Pfam" id="PF05816">
    <property type="entry name" value="TelA"/>
    <property type="match status" value="1"/>
</dbReference>
<evidence type="ECO:0000313" key="4">
    <source>
        <dbReference type="EMBL" id="MFD2613259.1"/>
    </source>
</evidence>
<evidence type="ECO:0000256" key="1">
    <source>
        <dbReference type="ARBA" id="ARBA00005541"/>
    </source>
</evidence>
<dbReference type="InterPro" id="IPR008863">
    <property type="entry name" value="Toxic_anion-R_TelA"/>
</dbReference>
<gene>
    <name evidence="4" type="ORF">ACFSUF_12585</name>
</gene>
<accession>A0ABW5PEI3</accession>
<dbReference type="Proteomes" id="UP001597541">
    <property type="component" value="Unassembled WGS sequence"/>
</dbReference>
<comment type="caution">
    <text evidence="4">The sequence shown here is derived from an EMBL/GenBank/DDBJ whole genome shotgun (WGS) entry which is preliminary data.</text>
</comment>
<comment type="similarity">
    <text evidence="1 2">Belongs to the TelA family.</text>
</comment>
<dbReference type="PANTHER" id="PTHR38432">
    <property type="entry name" value="TELA-LIKE PROTEIN SAOUHSC_01408"/>
    <property type="match status" value="1"/>
</dbReference>
<protein>
    <submittedName>
        <fullName evidence="4">Toxic anion resistance protein</fullName>
    </submittedName>
</protein>
<evidence type="ECO:0000256" key="3">
    <source>
        <dbReference type="SAM" id="Coils"/>
    </source>
</evidence>
<dbReference type="EMBL" id="JBHUME010000008">
    <property type="protein sequence ID" value="MFD2613259.1"/>
    <property type="molecule type" value="Genomic_DNA"/>
</dbReference>
<feature type="coiled-coil region" evidence="3">
    <location>
        <begin position="337"/>
        <end position="364"/>
    </location>
</feature>
<dbReference type="PIRSF" id="PIRSF026508">
    <property type="entry name" value="TelA"/>
    <property type="match status" value="1"/>
</dbReference>
<sequence length="368" mass="41332">MDSDIAKEHTGAPRPADDQAWLQTLTEEERAQAQTLAAHLDIMDSASVAVFGYETQEEISSFSDQVLSYIRTKDGGYAGQMLSELMLKIKEVNIETLSSKKGFASKLPVFGTLFDRAKRVLAQYQKVGVQLEEITARLDEARMQLMKDNVMLDTFYKKNVAHFKQLALYIAAGQLKLQELKERVIPELQQEASNTTDPVKAQELSDMIQCTGRFEKKVHELIVSRTIAIQTAPQLRLIQNNNQMLAEKIQSSILTTIPLWKNQIAIAVSLFRQGKALELQREVTNATNELLLQNSELLKSNNADIVRENEKGVVEVDTLKRVHANLIATLEDTIRIQKEGSAQRKQAETDIARLEAELKNKIGELAGK</sequence>
<dbReference type="RefSeq" id="WP_377603875.1">
    <property type="nucleotide sequence ID" value="NZ_JBHUME010000008.1"/>
</dbReference>
<reference evidence="5" key="1">
    <citation type="journal article" date="2019" name="Int. J. Syst. Evol. Microbiol.">
        <title>The Global Catalogue of Microorganisms (GCM) 10K type strain sequencing project: providing services to taxonomists for standard genome sequencing and annotation.</title>
        <authorList>
            <consortium name="The Broad Institute Genomics Platform"/>
            <consortium name="The Broad Institute Genome Sequencing Center for Infectious Disease"/>
            <person name="Wu L."/>
            <person name="Ma J."/>
        </authorList>
    </citation>
    <scope>NUCLEOTIDE SEQUENCE [LARGE SCALE GENOMIC DNA]</scope>
    <source>
        <strain evidence="5">KCTC 3950</strain>
    </source>
</reference>
<name>A0ABW5PEI3_9BACL</name>
<keyword evidence="5" id="KW-1185">Reference proteome</keyword>
<evidence type="ECO:0000313" key="5">
    <source>
        <dbReference type="Proteomes" id="UP001597541"/>
    </source>
</evidence>